<dbReference type="Proteomes" id="UP000238707">
    <property type="component" value="Unassembled WGS sequence"/>
</dbReference>
<sequence length="115" mass="13151">MKKIAIELLQSMVKKIFFDAQLSDKQANELTEQLLYSEQRGVTSHGLVRVKWIIDQLHKYPKKSPIQLLKNEITELYDASGILGYVALNEIVKQQGAAKNKKITSHSTMIFSFRS</sequence>
<dbReference type="RefSeq" id="WP_105024748.1">
    <property type="nucleotide sequence ID" value="NZ_MSCI01000002.1"/>
</dbReference>
<name>A0A2S7VDH2_9VIBR</name>
<dbReference type="InterPro" id="IPR043144">
    <property type="entry name" value="Mal/L-sulf/L-lact_DH-like_ah"/>
</dbReference>
<dbReference type="AlphaFoldDB" id="A0A2S7VDH2"/>
<reference evidence="1 2" key="1">
    <citation type="submission" date="2016-12" db="EMBL/GenBank/DDBJ databases">
        <title>Diversity of luminous bacteria.</title>
        <authorList>
            <person name="Yoshizawa S."/>
            <person name="Kogure K."/>
        </authorList>
    </citation>
    <scope>NUCLEOTIDE SEQUENCE [LARGE SCALE GENOMIC DNA]</scope>
    <source>
        <strain evidence="1 2">LC2-408</strain>
    </source>
</reference>
<proteinExistence type="predicted"/>
<dbReference type="InterPro" id="IPR036111">
    <property type="entry name" value="Mal/L-sulfo/L-lacto_DH-like_sf"/>
</dbReference>
<dbReference type="EMBL" id="MSCI01000002">
    <property type="protein sequence ID" value="PQJ60234.1"/>
    <property type="molecule type" value="Genomic_DNA"/>
</dbReference>
<protein>
    <submittedName>
        <fullName evidence="1">Uncharacterized protein</fullName>
    </submittedName>
</protein>
<gene>
    <name evidence="1" type="ORF">BTO10_12725</name>
</gene>
<accession>A0A2S7VDH2</accession>
<organism evidence="1 2">
    <name type="scientific">Vibrio chagasii</name>
    <dbReference type="NCBI Taxonomy" id="170679"/>
    <lineage>
        <taxon>Bacteria</taxon>
        <taxon>Pseudomonadati</taxon>
        <taxon>Pseudomonadota</taxon>
        <taxon>Gammaproteobacteria</taxon>
        <taxon>Vibrionales</taxon>
        <taxon>Vibrionaceae</taxon>
        <taxon>Vibrio</taxon>
    </lineage>
</organism>
<dbReference type="Pfam" id="PF02615">
    <property type="entry name" value="Ldh_2"/>
    <property type="match status" value="1"/>
</dbReference>
<evidence type="ECO:0000313" key="2">
    <source>
        <dbReference type="Proteomes" id="UP000238707"/>
    </source>
</evidence>
<comment type="caution">
    <text evidence="1">The sequence shown here is derived from an EMBL/GenBank/DDBJ whole genome shotgun (WGS) entry which is preliminary data.</text>
</comment>
<dbReference type="InterPro" id="IPR003767">
    <property type="entry name" value="Malate/L-lactate_DH-like"/>
</dbReference>
<dbReference type="SUPFAM" id="SSF89733">
    <property type="entry name" value="L-sulfolactate dehydrogenase-like"/>
    <property type="match status" value="1"/>
</dbReference>
<dbReference type="GO" id="GO:0016491">
    <property type="term" value="F:oxidoreductase activity"/>
    <property type="evidence" value="ECO:0007669"/>
    <property type="project" value="InterPro"/>
</dbReference>
<evidence type="ECO:0000313" key="1">
    <source>
        <dbReference type="EMBL" id="PQJ60234.1"/>
    </source>
</evidence>
<keyword evidence="2" id="KW-1185">Reference proteome</keyword>
<dbReference type="Gene3D" id="1.10.1530.10">
    <property type="match status" value="1"/>
</dbReference>